<evidence type="ECO:0000313" key="4">
    <source>
        <dbReference type="Proteomes" id="UP001589670"/>
    </source>
</evidence>
<organism evidence="3 4">
    <name type="scientific">Roseovarius ramblicola</name>
    <dbReference type="NCBI Taxonomy" id="2022336"/>
    <lineage>
        <taxon>Bacteria</taxon>
        <taxon>Pseudomonadati</taxon>
        <taxon>Pseudomonadota</taxon>
        <taxon>Alphaproteobacteria</taxon>
        <taxon>Rhodobacterales</taxon>
        <taxon>Roseobacteraceae</taxon>
        <taxon>Roseovarius</taxon>
    </lineage>
</organism>
<reference evidence="3 4" key="1">
    <citation type="submission" date="2024-09" db="EMBL/GenBank/DDBJ databases">
        <authorList>
            <person name="Sun Q."/>
            <person name="Mori K."/>
        </authorList>
    </citation>
    <scope>NUCLEOTIDE SEQUENCE [LARGE SCALE GENOMIC DNA]</scope>
    <source>
        <strain evidence="3 4">CECT 9424</strain>
    </source>
</reference>
<dbReference type="RefSeq" id="WP_377066614.1">
    <property type="nucleotide sequence ID" value="NZ_JBHMEC010000003.1"/>
</dbReference>
<feature type="domain" description="Inner membrane protein YgaP-like transmembrane" evidence="2">
    <location>
        <begin position="1"/>
        <end position="69"/>
    </location>
</feature>
<accession>A0ABV5HW68</accession>
<keyword evidence="1" id="KW-1133">Transmembrane helix</keyword>
<dbReference type="Proteomes" id="UP001589670">
    <property type="component" value="Unassembled WGS sequence"/>
</dbReference>
<evidence type="ECO:0000256" key="1">
    <source>
        <dbReference type="SAM" id="Phobius"/>
    </source>
</evidence>
<comment type="caution">
    <text evidence="3">The sequence shown here is derived from an EMBL/GenBank/DDBJ whole genome shotgun (WGS) entry which is preliminary data.</text>
</comment>
<evidence type="ECO:0000259" key="2">
    <source>
        <dbReference type="Pfam" id="PF11127"/>
    </source>
</evidence>
<proteinExistence type="predicted"/>
<feature type="transmembrane region" description="Helical" evidence="1">
    <location>
        <begin position="39"/>
        <end position="63"/>
    </location>
</feature>
<keyword evidence="4" id="KW-1185">Reference proteome</keyword>
<keyword evidence="1" id="KW-0472">Membrane</keyword>
<protein>
    <submittedName>
        <fullName evidence="3">DUF2892 domain-containing protein</fullName>
    </submittedName>
</protein>
<dbReference type="InterPro" id="IPR021309">
    <property type="entry name" value="YgaP-like_TM"/>
</dbReference>
<dbReference type="Pfam" id="PF11127">
    <property type="entry name" value="YgaP-like_TM"/>
    <property type="match status" value="1"/>
</dbReference>
<feature type="transmembrane region" description="Helical" evidence="1">
    <location>
        <begin position="12"/>
        <end position="33"/>
    </location>
</feature>
<dbReference type="EMBL" id="JBHMEC010000003">
    <property type="protein sequence ID" value="MFB9148567.1"/>
    <property type="molecule type" value="Genomic_DNA"/>
</dbReference>
<sequence>MTANIGTIDRVLRVLIGIALLALAIGGFVPALAVGAPKWIAAAAGVVMLATAGMRFCPLYRIFGFRTCQR</sequence>
<keyword evidence="1" id="KW-0812">Transmembrane</keyword>
<gene>
    <name evidence="3" type="ORF">ACFFU4_02235</name>
</gene>
<name>A0ABV5HW68_9RHOB</name>
<evidence type="ECO:0000313" key="3">
    <source>
        <dbReference type="EMBL" id="MFB9148567.1"/>
    </source>
</evidence>